<reference evidence="1 2" key="1">
    <citation type="submission" date="2014-03" db="EMBL/GenBank/DDBJ databases">
        <title>Bradyrhizobium valentinum sp. nov., isolated from effective nodules of Lupinus mariae-josephae, a lupine endemic of basic-lime soils in Eastern Spain.</title>
        <authorList>
            <person name="Duran D."/>
            <person name="Rey L."/>
            <person name="Navarro A."/>
            <person name="Busquets A."/>
            <person name="Imperial J."/>
            <person name="Ruiz-Argueso T."/>
        </authorList>
    </citation>
    <scope>NUCLEOTIDE SEQUENCE [LARGE SCALE GENOMIC DNA]</scope>
    <source>
        <strain evidence="1 2">LmjM3</strain>
    </source>
</reference>
<accession>A0A0R3KYC4</accession>
<proteinExistence type="predicted"/>
<evidence type="ECO:0000313" key="1">
    <source>
        <dbReference type="EMBL" id="KRQ90393.1"/>
    </source>
</evidence>
<name>A0A0R3KYC4_9BRAD</name>
<dbReference type="EMBL" id="LLXX01000236">
    <property type="protein sequence ID" value="KRQ90393.1"/>
    <property type="molecule type" value="Genomic_DNA"/>
</dbReference>
<comment type="caution">
    <text evidence="1">The sequence shown here is derived from an EMBL/GenBank/DDBJ whole genome shotgun (WGS) entry which is preliminary data.</text>
</comment>
<keyword evidence="2" id="KW-1185">Reference proteome</keyword>
<organism evidence="1 2">
    <name type="scientific">Bradyrhizobium valentinum</name>
    <dbReference type="NCBI Taxonomy" id="1518501"/>
    <lineage>
        <taxon>Bacteria</taxon>
        <taxon>Pseudomonadati</taxon>
        <taxon>Pseudomonadota</taxon>
        <taxon>Alphaproteobacteria</taxon>
        <taxon>Hyphomicrobiales</taxon>
        <taxon>Nitrobacteraceae</taxon>
        <taxon>Bradyrhizobium</taxon>
    </lineage>
</organism>
<protein>
    <submittedName>
        <fullName evidence="1">Uncharacterized protein</fullName>
    </submittedName>
</protein>
<dbReference type="STRING" id="1518501.CQ10_22620"/>
<gene>
    <name evidence="1" type="ORF">CP49_16455</name>
</gene>
<dbReference type="AlphaFoldDB" id="A0A0R3KYC4"/>
<dbReference type="Proteomes" id="UP000051913">
    <property type="component" value="Unassembled WGS sequence"/>
</dbReference>
<sequence>MRRSVRRTAGLGRDAAHEFVGMQTALHQHLALGLVDQFDSLGGGRLAVSCINNLDPGDFQLVPSGGAPDLGFRATRIGRMMPAPPGAVECATQ</sequence>
<evidence type="ECO:0000313" key="2">
    <source>
        <dbReference type="Proteomes" id="UP000051913"/>
    </source>
</evidence>